<evidence type="ECO:0000256" key="1">
    <source>
        <dbReference type="SAM" id="Phobius"/>
    </source>
</evidence>
<reference evidence="3" key="1">
    <citation type="submission" date="2014-03" db="EMBL/GenBank/DDBJ databases">
        <authorList>
            <person name="Aksoy S."/>
            <person name="Warren W."/>
            <person name="Wilson R.K."/>
        </authorList>
    </citation>
    <scope>NUCLEOTIDE SEQUENCE [LARGE SCALE GENOMIC DNA]</scope>
    <source>
        <strain evidence="3">IAEA</strain>
    </source>
</reference>
<dbReference type="Proteomes" id="UP000092445">
    <property type="component" value="Unassembled WGS sequence"/>
</dbReference>
<protein>
    <submittedName>
        <fullName evidence="2">Uncharacterized protein</fullName>
    </submittedName>
</protein>
<keyword evidence="1" id="KW-0812">Transmembrane</keyword>
<sequence length="127" mass="14760">MIKYNNNYGKSKQHSAFYVHAPVYITKVSVFRHLRVDDDSQAGRESSKQIELQQRSTHYSSLRQSRLLHVVLIRSLLLFAFAILKFLMPMKYKNAKIEDNPMAVEISLLVDLNLPSLLQWRSLQIIG</sequence>
<name>A0A1A9ZMB6_GLOPL</name>
<keyword evidence="3" id="KW-1185">Reference proteome</keyword>
<keyword evidence="1" id="KW-0472">Membrane</keyword>
<accession>A0A1A9ZMB6</accession>
<dbReference type="AlphaFoldDB" id="A0A1A9ZMB6"/>
<reference evidence="2" key="2">
    <citation type="submission" date="2020-05" db="UniProtKB">
        <authorList>
            <consortium name="EnsemblMetazoa"/>
        </authorList>
    </citation>
    <scope>IDENTIFICATION</scope>
    <source>
        <strain evidence="2">IAEA</strain>
    </source>
</reference>
<organism evidence="2 3">
    <name type="scientific">Glossina pallidipes</name>
    <name type="common">Tsetse fly</name>
    <dbReference type="NCBI Taxonomy" id="7398"/>
    <lineage>
        <taxon>Eukaryota</taxon>
        <taxon>Metazoa</taxon>
        <taxon>Ecdysozoa</taxon>
        <taxon>Arthropoda</taxon>
        <taxon>Hexapoda</taxon>
        <taxon>Insecta</taxon>
        <taxon>Pterygota</taxon>
        <taxon>Neoptera</taxon>
        <taxon>Endopterygota</taxon>
        <taxon>Diptera</taxon>
        <taxon>Brachycera</taxon>
        <taxon>Muscomorpha</taxon>
        <taxon>Hippoboscoidea</taxon>
        <taxon>Glossinidae</taxon>
        <taxon>Glossina</taxon>
    </lineage>
</organism>
<dbReference type="VEuPathDB" id="VectorBase:GPAI019041"/>
<evidence type="ECO:0000313" key="2">
    <source>
        <dbReference type="EnsemblMetazoa" id="GPAI019041-PA"/>
    </source>
</evidence>
<keyword evidence="1" id="KW-1133">Transmembrane helix</keyword>
<proteinExistence type="predicted"/>
<dbReference type="EnsemblMetazoa" id="GPAI019041-RA">
    <property type="protein sequence ID" value="GPAI019041-PA"/>
    <property type="gene ID" value="GPAI019041"/>
</dbReference>
<evidence type="ECO:0000313" key="3">
    <source>
        <dbReference type="Proteomes" id="UP000092445"/>
    </source>
</evidence>
<feature type="transmembrane region" description="Helical" evidence="1">
    <location>
        <begin position="67"/>
        <end position="87"/>
    </location>
</feature>